<keyword evidence="2" id="KW-0812">Transmembrane</keyword>
<dbReference type="Proteomes" id="UP000298327">
    <property type="component" value="Unassembled WGS sequence"/>
</dbReference>
<protein>
    <submittedName>
        <fullName evidence="3">Uncharacterized protein</fullName>
    </submittedName>
</protein>
<evidence type="ECO:0000313" key="3">
    <source>
        <dbReference type="EMBL" id="TFY71140.1"/>
    </source>
</evidence>
<feature type="region of interest" description="Disordered" evidence="1">
    <location>
        <begin position="156"/>
        <end position="187"/>
    </location>
</feature>
<feature type="compositionally biased region" description="Polar residues" evidence="1">
    <location>
        <begin position="628"/>
        <end position="637"/>
    </location>
</feature>
<gene>
    <name evidence="3" type="ORF">EVG20_g1872</name>
</gene>
<keyword evidence="2" id="KW-0472">Membrane</keyword>
<feature type="transmembrane region" description="Helical" evidence="2">
    <location>
        <begin position="358"/>
        <end position="379"/>
    </location>
</feature>
<feature type="transmembrane region" description="Helical" evidence="2">
    <location>
        <begin position="25"/>
        <end position="46"/>
    </location>
</feature>
<feature type="transmembrane region" description="Helical" evidence="2">
    <location>
        <begin position="503"/>
        <end position="527"/>
    </location>
</feature>
<keyword evidence="4" id="KW-1185">Reference proteome</keyword>
<dbReference type="PANTHER" id="PTHR34391:SF2">
    <property type="entry name" value="TRP C-TERMINAL DOMAIN-CONTAINING PROTEIN"/>
    <property type="match status" value="1"/>
</dbReference>
<feature type="compositionally biased region" description="Low complexity" evidence="1">
    <location>
        <begin position="655"/>
        <end position="684"/>
    </location>
</feature>
<evidence type="ECO:0000256" key="2">
    <source>
        <dbReference type="SAM" id="Phobius"/>
    </source>
</evidence>
<dbReference type="PANTHER" id="PTHR34391">
    <property type="entry name" value="UPF0658 GOLGI APPARATUS MEMBRANE PROTEIN C1952.10C-RELATED"/>
    <property type="match status" value="1"/>
</dbReference>
<accession>A0A4Y9ZAF6</accession>
<organism evidence="3 4">
    <name type="scientific">Dentipellis fragilis</name>
    <dbReference type="NCBI Taxonomy" id="205917"/>
    <lineage>
        <taxon>Eukaryota</taxon>
        <taxon>Fungi</taxon>
        <taxon>Dikarya</taxon>
        <taxon>Basidiomycota</taxon>
        <taxon>Agaricomycotina</taxon>
        <taxon>Agaricomycetes</taxon>
        <taxon>Russulales</taxon>
        <taxon>Hericiaceae</taxon>
        <taxon>Dentipellis</taxon>
    </lineage>
</organism>
<feature type="region of interest" description="Disordered" evidence="1">
    <location>
        <begin position="623"/>
        <end position="688"/>
    </location>
</feature>
<feature type="region of interest" description="Disordered" evidence="1">
    <location>
        <begin position="216"/>
        <end position="242"/>
    </location>
</feature>
<dbReference type="STRING" id="205917.A0A4Y9ZAF6"/>
<dbReference type="OrthoDB" id="2448307at2759"/>
<proteinExistence type="predicted"/>
<feature type="compositionally biased region" description="Polar residues" evidence="1">
    <location>
        <begin position="233"/>
        <end position="242"/>
    </location>
</feature>
<name>A0A4Y9ZAF6_9AGAM</name>
<feature type="transmembrane region" description="Helical" evidence="2">
    <location>
        <begin position="279"/>
        <end position="297"/>
    </location>
</feature>
<dbReference type="InterPro" id="IPR040410">
    <property type="entry name" value="UPF0658_Golgi"/>
</dbReference>
<feature type="transmembrane region" description="Helical" evidence="2">
    <location>
        <begin position="445"/>
        <end position="465"/>
    </location>
</feature>
<sequence>MRVKQIWYYVPVPAKLKLFWERINVSRITLFYFVFSILHCILQVVFQVQAFSINANAATFLYGLIEQGNATVPGFFVLGRDLRYCDQPPNTLSARTCQQVWAGTSASNSTQDGVYAAVNHAALAAQSSVTSNVVSTISSAQTVPTSSASSAASSTVSITSSNPASSSSPDSFSSTASPATNSSSVTELSQTTVTAAAKVTQVVVKVVTTTVSHQTAPSKLKRHDGSTFEPVRSLQTTGQTPVTLHGSGFNGQTVTLDNKCLTSLNWAVQLLDNTKREDITFIAFQFWVLGMSVVAVLNESIPHIIAALLTHLSATAWGGFQVHDTTVFHADFKRLTTDGVCNMNLLPNYWTARGRAEIPALALNAAAVLLSIFLSWKLIKTYGWQTFKRIGASFTINRVYKLVLSLSIAIQLSLFFIVAAVGLWIDQICNGFIGHLAHKSTLYKVLLIIVLVLLVPWLIMGWIAVRRELNMPMMAFLVLSLLYIAGLGAMFDSTTFRWTFVQWRFFSVIISLSAALALIAFGLGLACRLNFGKGLPRYLNAQEELPGDDFVPVTPHGLGVQDPEKVDFPSNDSPIPTFSAAFGSGSEVPPPSQMKFAPRQMGPRFNDPSAEPFEQLRVDIPAPPLARQGSSPNSTSPMARYGSPTYARSLTRHGTQASQSSFASMTSSNVSHSTGGSSPGSSEGTIGGRMRWVIE</sequence>
<reference evidence="3 4" key="1">
    <citation type="submission" date="2019-02" db="EMBL/GenBank/DDBJ databases">
        <title>Genome sequencing of the rare red list fungi Dentipellis fragilis.</title>
        <authorList>
            <person name="Buettner E."/>
            <person name="Kellner H."/>
        </authorList>
    </citation>
    <scope>NUCLEOTIDE SEQUENCE [LARGE SCALE GENOMIC DNA]</scope>
    <source>
        <strain evidence="3 4">DSM 105465</strain>
    </source>
</reference>
<dbReference type="EMBL" id="SEOQ01000065">
    <property type="protein sequence ID" value="TFY71140.1"/>
    <property type="molecule type" value="Genomic_DNA"/>
</dbReference>
<feature type="transmembrane region" description="Helical" evidence="2">
    <location>
        <begin position="399"/>
        <end position="425"/>
    </location>
</feature>
<dbReference type="AlphaFoldDB" id="A0A4Y9ZAF6"/>
<evidence type="ECO:0000313" key="4">
    <source>
        <dbReference type="Proteomes" id="UP000298327"/>
    </source>
</evidence>
<dbReference type="GO" id="GO:0005794">
    <property type="term" value="C:Golgi apparatus"/>
    <property type="evidence" value="ECO:0007669"/>
    <property type="project" value="TreeGrafter"/>
</dbReference>
<comment type="caution">
    <text evidence="3">The sequence shown here is derived from an EMBL/GenBank/DDBJ whole genome shotgun (WGS) entry which is preliminary data.</text>
</comment>
<keyword evidence="2" id="KW-1133">Transmembrane helix</keyword>
<feature type="transmembrane region" description="Helical" evidence="2">
    <location>
        <begin position="472"/>
        <end position="491"/>
    </location>
</feature>
<evidence type="ECO:0000256" key="1">
    <source>
        <dbReference type="SAM" id="MobiDB-lite"/>
    </source>
</evidence>